<dbReference type="OrthoDB" id="5204833at2759"/>
<dbReference type="AlphaFoldDB" id="A0A022VQ59"/>
<feature type="compositionally biased region" description="Polar residues" evidence="1">
    <location>
        <begin position="450"/>
        <end position="464"/>
    </location>
</feature>
<sequence length="604" mass="66021">MATRRSARLRGQTPAIEPIDTSTKRSPSKRSAQRCEADPSAETKRLLESVPSTPKTDPSKAISTLVPPSTTKNKITPKTPENHSAIKPSVGEMHPSKVQQSTTKQPDSGLQLGFRPIHDNSKGPNQSVPSIINTPSKGRISNVDEFSKMSFDFKFSCGESQLSQEAKKLMESLREEAARIKSQMVMEKNAQKGKDVEAEAQPTSRKIAKPKGIAGRFSSAHMAQFRKMDSIEGHPSAFRARVEPNPTSPAKGLKRTISKAQLGDPEKEVSTKTRITPASRVAATRPSIPRRGGQASASQSTRTPLSGESSQVQNKPPSNPAPLEKSKFTTPQKPTIARATSIKYPHTVKAQSISRSPARRSLFSAPKTPQTDIKYKSKMPQLKSILRRPQPLFSNDPEKIAAGTHQPLPRADFDTKLLGLSDSFKPSISIPSSKKTVDFSASTKLRDACNDSSPSAVASKSQGSGPRDVLYPTLPPTTPPHERRVPGFTFKLQSPTAQENGSPLRPGEFQPGLERPPIPHGITNKKRRRDDTDEEPQTPRDDRFIKRLKQNPTTPPAMQTPSPVKRCLPTTVTPKRGTPVSKVQKGKGLTLSRLNFLATPKVRH</sequence>
<name>A0A022VQ59_TRIRU</name>
<protein>
    <recommendedName>
        <fullName evidence="3">Erythromycin esterase</fullName>
    </recommendedName>
</protein>
<feature type="compositionally biased region" description="Polar residues" evidence="1">
    <location>
        <begin position="550"/>
        <end position="562"/>
    </location>
</feature>
<feature type="compositionally biased region" description="Basic and acidic residues" evidence="1">
    <location>
        <begin position="33"/>
        <end position="47"/>
    </location>
</feature>
<accession>A0A022VQ59</accession>
<reference evidence="2" key="1">
    <citation type="submission" date="2014-02" db="EMBL/GenBank/DDBJ databases">
        <title>The Genome Sequence of Trichophyton rubrum (morphotype fischeri) CBS 288.86.</title>
        <authorList>
            <consortium name="The Broad Institute Genomics Platform"/>
            <person name="Cuomo C.A."/>
            <person name="White T.C."/>
            <person name="Graser Y."/>
            <person name="Martinez-Rossi N."/>
            <person name="Heitman J."/>
            <person name="Young S.K."/>
            <person name="Zeng Q."/>
            <person name="Gargeya S."/>
            <person name="Abouelleil A."/>
            <person name="Alvarado L."/>
            <person name="Chapman S.B."/>
            <person name="Gainer-Dewar J."/>
            <person name="Goldberg J."/>
            <person name="Griggs A."/>
            <person name="Gujja S."/>
            <person name="Hansen M."/>
            <person name="Howarth C."/>
            <person name="Imamovic A."/>
            <person name="Larimer J."/>
            <person name="Martinez D."/>
            <person name="Murphy C."/>
            <person name="Pearson M.D."/>
            <person name="Persinoti G."/>
            <person name="Poon T."/>
            <person name="Priest M."/>
            <person name="Roberts A.D."/>
            <person name="Saif S."/>
            <person name="Shea T.D."/>
            <person name="Sykes S.N."/>
            <person name="Wortman J."/>
            <person name="Nusbaum C."/>
            <person name="Birren B."/>
        </authorList>
    </citation>
    <scope>NUCLEOTIDE SEQUENCE [LARGE SCALE GENOMIC DNA]</scope>
    <source>
        <strain evidence="2">CBS 288.86</strain>
    </source>
</reference>
<dbReference type="Proteomes" id="UP000023758">
    <property type="component" value="Unassembled WGS sequence"/>
</dbReference>
<dbReference type="HOGENOM" id="CLU_015328_0_0_1"/>
<proteinExistence type="predicted"/>
<feature type="region of interest" description="Disordered" evidence="1">
    <location>
        <begin position="446"/>
        <end position="585"/>
    </location>
</feature>
<dbReference type="EMBL" id="KK207928">
    <property type="protein sequence ID" value="EZF48432.1"/>
    <property type="molecule type" value="Genomic_DNA"/>
</dbReference>
<feature type="compositionally biased region" description="Polar residues" evidence="1">
    <location>
        <begin position="122"/>
        <end position="136"/>
    </location>
</feature>
<feature type="region of interest" description="Disordered" evidence="1">
    <location>
        <begin position="1"/>
        <end position="139"/>
    </location>
</feature>
<feature type="compositionally biased region" description="Polar residues" evidence="1">
    <location>
        <begin position="97"/>
        <end position="108"/>
    </location>
</feature>
<feature type="region of interest" description="Disordered" evidence="1">
    <location>
        <begin position="388"/>
        <end position="411"/>
    </location>
</feature>
<gene>
    <name evidence="2" type="ORF">H103_07914</name>
</gene>
<feature type="compositionally biased region" description="Polar residues" evidence="1">
    <location>
        <begin position="491"/>
        <end position="501"/>
    </location>
</feature>
<feature type="compositionally biased region" description="Polar residues" evidence="1">
    <location>
        <begin position="66"/>
        <end position="76"/>
    </location>
</feature>
<evidence type="ECO:0008006" key="3">
    <source>
        <dbReference type="Google" id="ProtNLM"/>
    </source>
</evidence>
<evidence type="ECO:0000313" key="2">
    <source>
        <dbReference type="EMBL" id="EZF48432.1"/>
    </source>
</evidence>
<organism evidence="2">
    <name type="scientific">Trichophyton rubrum CBS 288.86</name>
    <dbReference type="NCBI Taxonomy" id="1215330"/>
    <lineage>
        <taxon>Eukaryota</taxon>
        <taxon>Fungi</taxon>
        <taxon>Dikarya</taxon>
        <taxon>Ascomycota</taxon>
        <taxon>Pezizomycotina</taxon>
        <taxon>Eurotiomycetes</taxon>
        <taxon>Eurotiomycetidae</taxon>
        <taxon>Onygenales</taxon>
        <taxon>Arthrodermataceae</taxon>
        <taxon>Trichophyton</taxon>
    </lineage>
</organism>
<feature type="compositionally biased region" description="Polar residues" evidence="1">
    <location>
        <begin position="295"/>
        <end position="316"/>
    </location>
</feature>
<evidence type="ECO:0000256" key="1">
    <source>
        <dbReference type="SAM" id="MobiDB-lite"/>
    </source>
</evidence>
<feature type="region of interest" description="Disordered" evidence="1">
    <location>
        <begin position="186"/>
        <end position="370"/>
    </location>
</feature>